<dbReference type="PANTHER" id="PTHR39428:SF1">
    <property type="entry name" value="F420H(2)-DEPENDENT QUINONE REDUCTASE RV1261C"/>
    <property type="match status" value="1"/>
</dbReference>
<dbReference type="InterPro" id="IPR012349">
    <property type="entry name" value="Split_barrel_FMN-bd"/>
</dbReference>
<organism evidence="4 5">
    <name type="scientific">Allosaccharopolyspora coralli</name>
    <dbReference type="NCBI Taxonomy" id="2665642"/>
    <lineage>
        <taxon>Bacteria</taxon>
        <taxon>Bacillati</taxon>
        <taxon>Actinomycetota</taxon>
        <taxon>Actinomycetes</taxon>
        <taxon>Pseudonocardiales</taxon>
        <taxon>Pseudonocardiaceae</taxon>
        <taxon>Allosaccharopolyspora</taxon>
    </lineage>
</organism>
<comment type="catalytic activity">
    <reaction evidence="2">
        <text>oxidized coenzyme F420-(gamma-L-Glu)(n) + a quinol + H(+) = reduced coenzyme F420-(gamma-L-Glu)(n) + a quinone</text>
        <dbReference type="Rhea" id="RHEA:39663"/>
        <dbReference type="Rhea" id="RHEA-COMP:12939"/>
        <dbReference type="Rhea" id="RHEA-COMP:14378"/>
        <dbReference type="ChEBI" id="CHEBI:15378"/>
        <dbReference type="ChEBI" id="CHEBI:24646"/>
        <dbReference type="ChEBI" id="CHEBI:132124"/>
        <dbReference type="ChEBI" id="CHEBI:133980"/>
        <dbReference type="ChEBI" id="CHEBI:139511"/>
    </reaction>
</comment>
<sequence length="156" mass="17315">MPVDFNTSVIDEFRANNGHVGGPFENARLLLLTTVGARTGRAHTTPVGYLPDGNRMLVIASAAGGPTHPDWFHNLVAQPRVTVEDGTFRYEATATVLAGVDRLIDELDMHLAYEEQHLIPAFERRCVDFELSRSSNVGSEHRQRPRTPTTNWGRPP</sequence>
<dbReference type="KEGG" id="sace:GIY23_10770"/>
<protein>
    <submittedName>
        <fullName evidence="4">Nitroreductase family deazaflavin-dependent oxidoreductase</fullName>
    </submittedName>
</protein>
<evidence type="ECO:0000256" key="3">
    <source>
        <dbReference type="SAM" id="MobiDB-lite"/>
    </source>
</evidence>
<accession>A0A5Q3Q5R4</accession>
<dbReference type="GO" id="GO:0070967">
    <property type="term" value="F:coenzyme F420 binding"/>
    <property type="evidence" value="ECO:0007669"/>
    <property type="project" value="TreeGrafter"/>
</dbReference>
<keyword evidence="5" id="KW-1185">Reference proteome</keyword>
<evidence type="ECO:0000256" key="2">
    <source>
        <dbReference type="ARBA" id="ARBA00049106"/>
    </source>
</evidence>
<dbReference type="AlphaFoldDB" id="A0A5Q3Q5R4"/>
<dbReference type="PANTHER" id="PTHR39428">
    <property type="entry name" value="F420H(2)-DEPENDENT QUINONE REDUCTASE RV1261C"/>
    <property type="match status" value="1"/>
</dbReference>
<dbReference type="GO" id="GO:0016491">
    <property type="term" value="F:oxidoreductase activity"/>
    <property type="evidence" value="ECO:0007669"/>
    <property type="project" value="InterPro"/>
</dbReference>
<evidence type="ECO:0000313" key="4">
    <source>
        <dbReference type="EMBL" id="QGK69938.1"/>
    </source>
</evidence>
<dbReference type="EMBL" id="CP045929">
    <property type="protein sequence ID" value="QGK69938.1"/>
    <property type="molecule type" value="Genomic_DNA"/>
</dbReference>
<evidence type="ECO:0000313" key="5">
    <source>
        <dbReference type="Proteomes" id="UP000371041"/>
    </source>
</evidence>
<dbReference type="Proteomes" id="UP000371041">
    <property type="component" value="Chromosome"/>
</dbReference>
<dbReference type="GO" id="GO:0005886">
    <property type="term" value="C:plasma membrane"/>
    <property type="evidence" value="ECO:0007669"/>
    <property type="project" value="TreeGrafter"/>
</dbReference>
<comment type="similarity">
    <text evidence="1">Belongs to the F420H(2)-dependent quinone reductase family.</text>
</comment>
<feature type="region of interest" description="Disordered" evidence="3">
    <location>
        <begin position="133"/>
        <end position="156"/>
    </location>
</feature>
<reference evidence="5" key="1">
    <citation type="submission" date="2019-11" db="EMBL/GenBank/DDBJ databases">
        <title>The complete genome sequence of Saccharopolyspora sp. E2A.</title>
        <authorList>
            <person name="Zhang G."/>
        </authorList>
    </citation>
    <scope>NUCLEOTIDE SEQUENCE [LARGE SCALE GENOMIC DNA]</scope>
    <source>
        <strain evidence="5">E2A</strain>
    </source>
</reference>
<dbReference type="InterPro" id="IPR004378">
    <property type="entry name" value="F420H2_quin_Rdtase"/>
</dbReference>
<dbReference type="NCBIfam" id="TIGR00026">
    <property type="entry name" value="hi_GC_TIGR00026"/>
    <property type="match status" value="1"/>
</dbReference>
<dbReference type="Pfam" id="PF04075">
    <property type="entry name" value="F420H2_quin_red"/>
    <property type="match status" value="1"/>
</dbReference>
<name>A0A5Q3Q5R4_9PSEU</name>
<dbReference type="RefSeq" id="WP_154076531.1">
    <property type="nucleotide sequence ID" value="NZ_CP045929.1"/>
</dbReference>
<dbReference type="SUPFAM" id="SSF50475">
    <property type="entry name" value="FMN-binding split barrel"/>
    <property type="match status" value="1"/>
</dbReference>
<dbReference type="Gene3D" id="2.30.110.10">
    <property type="entry name" value="Electron Transport, Fmn-binding Protein, Chain A"/>
    <property type="match status" value="1"/>
</dbReference>
<gene>
    <name evidence="4" type="ORF">GIY23_10770</name>
</gene>
<proteinExistence type="inferred from homology"/>
<evidence type="ECO:0000256" key="1">
    <source>
        <dbReference type="ARBA" id="ARBA00008710"/>
    </source>
</evidence>
<feature type="compositionally biased region" description="Polar residues" evidence="3">
    <location>
        <begin position="146"/>
        <end position="156"/>
    </location>
</feature>